<dbReference type="InterPro" id="IPR005467">
    <property type="entry name" value="His_kinase_dom"/>
</dbReference>
<dbReference type="SUPFAM" id="SSF55874">
    <property type="entry name" value="ATPase domain of HSP90 chaperone/DNA topoisomerase II/histidine kinase"/>
    <property type="match status" value="1"/>
</dbReference>
<keyword evidence="9" id="KW-1185">Reference proteome</keyword>
<keyword evidence="3" id="KW-0597">Phosphoprotein</keyword>
<protein>
    <recommendedName>
        <fullName evidence="2">histidine kinase</fullName>
        <ecNumber evidence="2">2.7.13.3</ecNumber>
    </recommendedName>
</protein>
<evidence type="ECO:0000313" key="8">
    <source>
        <dbReference type="EMBL" id="SBT22204.1"/>
    </source>
</evidence>
<feature type="transmembrane region" description="Helical" evidence="5">
    <location>
        <begin position="186"/>
        <end position="207"/>
    </location>
</feature>
<comment type="catalytic activity">
    <reaction evidence="1">
        <text>ATP + protein L-histidine = ADP + protein N-phospho-L-histidine.</text>
        <dbReference type="EC" id="2.7.13.3"/>
    </reaction>
</comment>
<dbReference type="InterPro" id="IPR036890">
    <property type="entry name" value="HATPase_C_sf"/>
</dbReference>
<dbReference type="PANTHER" id="PTHR45339">
    <property type="entry name" value="HYBRID SIGNAL TRANSDUCTION HISTIDINE KINASE J"/>
    <property type="match status" value="1"/>
</dbReference>
<dbReference type="PRINTS" id="PR00344">
    <property type="entry name" value="BCTRLSENSOR"/>
</dbReference>
<name>A0A1C3JQB1_9GAMM</name>
<dbReference type="GO" id="GO:0000160">
    <property type="term" value="P:phosphorelay signal transduction system"/>
    <property type="evidence" value="ECO:0007669"/>
    <property type="project" value="UniProtKB-KW"/>
</dbReference>
<sequence>MDVDSECKKPRFKRWLANLLIVFMMITSLLTFTLIPLSDSSSTLNSQQVFESSRWHSLQLQLQTYRLMDYLSDLSEADLPVNGNAYFQYDLVLSRVDLLRKGDLGSNIRNFANGRAVRLLNIIAGELELISLNIQRLEQGQLDQTKTIVDRLRSLDSQITDFVVIVNQGANDFITEKRHDLDVQLAYIQMVSLVLFVISSTLLYITYKVSKELRQTLIRNTRLEERIDDVQAGKVDIISRIVNDIKPIFTNLISHSNTLKSTASDAKVQEHLEHLSTQSNQLLTQLDCYYDLTLIEANRMSSVTNEGNLRAHINYAVSALERVFLTHQVRAIAHVDPRLPELVETDFRRLHEILITLISHLAPYCHHSELLIQVRPSTLPIFNLPEKHGNKATKMVQISLRDSGEGLPNKVQVGLRKNPYNPANTIIGQIHQMGMGFTFCHYLIGALGGELHFSSSQGAGTEIWIDLPMGLDDAKTQAADKSASKRAKVAIWQSDSLLDQAFLSLLQQLNHQVDLFTEGDLTRLLQQKNLQTLPFECIVITDKSALDEEQVELIERLQAFGSQIIVAASVIEDLPRIKADKTYHYPVTAAQLEALLLS</sequence>
<keyword evidence="5" id="KW-1133">Transmembrane helix</keyword>
<dbReference type="SMART" id="SM00387">
    <property type="entry name" value="HATPase_c"/>
    <property type="match status" value="1"/>
</dbReference>
<dbReference type="InterPro" id="IPR003594">
    <property type="entry name" value="HATPase_dom"/>
</dbReference>
<dbReference type="Proteomes" id="UP000092840">
    <property type="component" value="Unassembled WGS sequence"/>
</dbReference>
<dbReference type="EMBL" id="FLRA01000010">
    <property type="protein sequence ID" value="SBT17352.1"/>
    <property type="molecule type" value="Genomic_DNA"/>
</dbReference>
<evidence type="ECO:0000313" key="10">
    <source>
        <dbReference type="Proteomes" id="UP000092871"/>
    </source>
</evidence>
<keyword evidence="7" id="KW-0808">Transferase</keyword>
<reference evidence="8 9" key="1">
    <citation type="submission" date="2016-06" db="EMBL/GenBank/DDBJ databases">
        <authorList>
            <person name="Rodrigo-Torres L."/>
            <person name="Arahal D.R."/>
        </authorList>
    </citation>
    <scope>NUCLEOTIDE SEQUENCE [LARGE SCALE GENOMIC DNA]</scope>
    <source>
        <strain evidence="8 9">CECT 5116</strain>
    </source>
</reference>
<evidence type="ECO:0000313" key="7">
    <source>
        <dbReference type="EMBL" id="SBT17352.1"/>
    </source>
</evidence>
<evidence type="ECO:0000256" key="2">
    <source>
        <dbReference type="ARBA" id="ARBA00012438"/>
    </source>
</evidence>
<dbReference type="AlphaFoldDB" id="A0A1C3JQB1"/>
<keyword evidence="5" id="KW-0812">Transmembrane</keyword>
<organism evidence="7 10">
    <name type="scientific">Marinomonas gallaica</name>
    <dbReference type="NCBI Taxonomy" id="1806667"/>
    <lineage>
        <taxon>Bacteria</taxon>
        <taxon>Pseudomonadati</taxon>
        <taxon>Pseudomonadota</taxon>
        <taxon>Gammaproteobacteria</taxon>
        <taxon>Oceanospirillales</taxon>
        <taxon>Oceanospirillaceae</taxon>
        <taxon>Marinomonas</taxon>
    </lineage>
</organism>
<evidence type="ECO:0000256" key="4">
    <source>
        <dbReference type="ARBA" id="ARBA00023012"/>
    </source>
</evidence>
<keyword evidence="4" id="KW-0902">Two-component regulatory system</keyword>
<feature type="transmembrane region" description="Helical" evidence="5">
    <location>
        <begin position="15"/>
        <end position="35"/>
    </location>
</feature>
<dbReference type="EMBL" id="FLRB01000016">
    <property type="protein sequence ID" value="SBT22204.1"/>
    <property type="molecule type" value="Genomic_DNA"/>
</dbReference>
<dbReference type="EC" id="2.7.13.3" evidence="2"/>
<evidence type="ECO:0000256" key="5">
    <source>
        <dbReference type="SAM" id="Phobius"/>
    </source>
</evidence>
<evidence type="ECO:0000313" key="9">
    <source>
        <dbReference type="Proteomes" id="UP000092840"/>
    </source>
</evidence>
<dbReference type="Gene3D" id="3.30.565.10">
    <property type="entry name" value="Histidine kinase-like ATPase, C-terminal domain"/>
    <property type="match status" value="1"/>
</dbReference>
<dbReference type="OrthoDB" id="6093660at2"/>
<dbReference type="PANTHER" id="PTHR45339:SF1">
    <property type="entry name" value="HYBRID SIGNAL TRANSDUCTION HISTIDINE KINASE J"/>
    <property type="match status" value="1"/>
</dbReference>
<feature type="domain" description="Histidine kinase" evidence="6">
    <location>
        <begin position="240"/>
        <end position="471"/>
    </location>
</feature>
<proteinExistence type="predicted"/>
<evidence type="ECO:0000256" key="1">
    <source>
        <dbReference type="ARBA" id="ARBA00000085"/>
    </source>
</evidence>
<dbReference type="GO" id="GO:0004673">
    <property type="term" value="F:protein histidine kinase activity"/>
    <property type="evidence" value="ECO:0007669"/>
    <property type="project" value="UniProtKB-EC"/>
</dbReference>
<dbReference type="Pfam" id="PF02518">
    <property type="entry name" value="HATPase_c"/>
    <property type="match status" value="1"/>
</dbReference>
<dbReference type="PROSITE" id="PS50109">
    <property type="entry name" value="HIS_KIN"/>
    <property type="match status" value="1"/>
</dbReference>
<keyword evidence="5" id="KW-0472">Membrane</keyword>
<reference evidence="7 10" key="2">
    <citation type="submission" date="2016-06" db="EMBL/GenBank/DDBJ databases">
        <authorList>
            <person name="Kjaerup R.B."/>
            <person name="Dalgaard T.S."/>
            <person name="Juul-Madsen H.R."/>
        </authorList>
    </citation>
    <scope>NUCLEOTIDE SEQUENCE [LARGE SCALE GENOMIC DNA]</scope>
    <source>
        <strain evidence="7 10">CECT 5115</strain>
    </source>
</reference>
<dbReference type="InterPro" id="IPR004358">
    <property type="entry name" value="Sig_transdc_His_kin-like_C"/>
</dbReference>
<gene>
    <name evidence="7" type="primary">rpfC_2</name>
    <name evidence="8" type="synonym">rpfC_4</name>
    <name evidence="7" type="ORF">MGA5115_01462</name>
    <name evidence="8" type="ORF">MGA5116_02819</name>
</gene>
<dbReference type="RefSeq" id="WP_067034144.1">
    <property type="nucleotide sequence ID" value="NZ_FLRA01000010.1"/>
</dbReference>
<evidence type="ECO:0000256" key="3">
    <source>
        <dbReference type="ARBA" id="ARBA00022553"/>
    </source>
</evidence>
<dbReference type="Proteomes" id="UP000092871">
    <property type="component" value="Unassembled WGS sequence"/>
</dbReference>
<accession>A0A1C3JQB1</accession>
<evidence type="ECO:0000259" key="6">
    <source>
        <dbReference type="PROSITE" id="PS50109"/>
    </source>
</evidence>